<evidence type="ECO:0000313" key="6">
    <source>
        <dbReference type="EMBL" id="KKT59695.1"/>
    </source>
</evidence>
<sequence>MADRVRRVYMPSLSKKHLLRGRVIRICILLAIFSFVLFSLHYFADIFSIKPSHVSPTTSQLSTVQKVIDGDTIEVLVDGKKERVRLIGIDAPEFGDEEHPAECFAQEALSEAKELLDGKIIRLVSDPTQDNRDKYERLLRYVFLEDGTNVNERMIAGGFAREYSYLGIPYQYRQEFQEAERDAKNKKLGLWAEGACSVLQ</sequence>
<gene>
    <name evidence="6" type="ORF">UW52_C0035G0001</name>
</gene>
<evidence type="ECO:0000313" key="7">
    <source>
        <dbReference type="Proteomes" id="UP000034521"/>
    </source>
</evidence>
<dbReference type="InterPro" id="IPR002071">
    <property type="entry name" value="Thermonucl_AS"/>
</dbReference>
<evidence type="ECO:0000256" key="4">
    <source>
        <dbReference type="SAM" id="Phobius"/>
    </source>
</evidence>
<protein>
    <submittedName>
        <fullName evidence="6">Nuclease (SNase domain protein)</fullName>
    </submittedName>
</protein>
<name>A0A0G1IKL9_9BACT</name>
<keyword evidence="4" id="KW-0812">Transmembrane</keyword>
<proteinExistence type="predicted"/>
<dbReference type="Pfam" id="PF00565">
    <property type="entry name" value="SNase"/>
    <property type="match status" value="1"/>
</dbReference>
<organism evidence="6 7">
    <name type="scientific">Candidatus Gottesmanbacteria bacterium GW2011_GWA1_44_24b</name>
    <dbReference type="NCBI Taxonomy" id="1618437"/>
    <lineage>
        <taxon>Bacteria</taxon>
        <taxon>Candidatus Gottesmaniibacteriota</taxon>
    </lineage>
</organism>
<comment type="caution">
    <text evidence="6">The sequence shown here is derived from an EMBL/GenBank/DDBJ whole genome shotgun (WGS) entry which is preliminary data.</text>
</comment>
<dbReference type="GO" id="GO:0016787">
    <property type="term" value="F:hydrolase activity"/>
    <property type="evidence" value="ECO:0007669"/>
    <property type="project" value="UniProtKB-KW"/>
</dbReference>
<dbReference type="GO" id="GO:0004519">
    <property type="term" value="F:endonuclease activity"/>
    <property type="evidence" value="ECO:0007669"/>
    <property type="project" value="UniProtKB-KW"/>
</dbReference>
<dbReference type="GO" id="GO:0003676">
    <property type="term" value="F:nucleic acid binding"/>
    <property type="evidence" value="ECO:0007669"/>
    <property type="project" value="InterPro"/>
</dbReference>
<reference evidence="6 7" key="1">
    <citation type="journal article" date="2015" name="Nature">
        <title>rRNA introns, odd ribosomes, and small enigmatic genomes across a large radiation of phyla.</title>
        <authorList>
            <person name="Brown C.T."/>
            <person name="Hug L.A."/>
            <person name="Thomas B.C."/>
            <person name="Sharon I."/>
            <person name="Castelle C.J."/>
            <person name="Singh A."/>
            <person name="Wilkins M.J."/>
            <person name="Williams K.H."/>
            <person name="Banfield J.F."/>
        </authorList>
    </citation>
    <scope>NUCLEOTIDE SEQUENCE [LARGE SCALE GENOMIC DNA]</scope>
</reference>
<dbReference type="Gene3D" id="2.40.50.90">
    <property type="match status" value="1"/>
</dbReference>
<evidence type="ECO:0000256" key="2">
    <source>
        <dbReference type="ARBA" id="ARBA00022759"/>
    </source>
</evidence>
<keyword evidence="4" id="KW-1133">Transmembrane helix</keyword>
<dbReference type="InterPro" id="IPR016071">
    <property type="entry name" value="Staphylococal_nuclease_OB-fold"/>
</dbReference>
<accession>A0A0G1IKL9</accession>
<evidence type="ECO:0000256" key="1">
    <source>
        <dbReference type="ARBA" id="ARBA00022722"/>
    </source>
</evidence>
<keyword evidence="4" id="KW-0472">Membrane</keyword>
<dbReference type="PROSITE" id="PS01123">
    <property type="entry name" value="TNASE_1"/>
    <property type="match status" value="1"/>
</dbReference>
<evidence type="ECO:0000256" key="3">
    <source>
        <dbReference type="ARBA" id="ARBA00022801"/>
    </source>
</evidence>
<evidence type="ECO:0000259" key="5">
    <source>
        <dbReference type="PROSITE" id="PS50830"/>
    </source>
</evidence>
<dbReference type="PANTHER" id="PTHR12302">
    <property type="entry name" value="EBNA2 BINDING PROTEIN P100"/>
    <property type="match status" value="1"/>
</dbReference>
<keyword evidence="2" id="KW-0255">Endonuclease</keyword>
<keyword evidence="3" id="KW-0378">Hydrolase</keyword>
<dbReference type="EMBL" id="LCIQ01000035">
    <property type="protein sequence ID" value="KKT59695.1"/>
    <property type="molecule type" value="Genomic_DNA"/>
</dbReference>
<dbReference type="SUPFAM" id="SSF50199">
    <property type="entry name" value="Staphylococcal nuclease"/>
    <property type="match status" value="1"/>
</dbReference>
<dbReference type="PROSITE" id="PS50830">
    <property type="entry name" value="TNASE_3"/>
    <property type="match status" value="1"/>
</dbReference>
<dbReference type="AlphaFoldDB" id="A0A0G1IKL9"/>
<feature type="transmembrane region" description="Helical" evidence="4">
    <location>
        <begin position="23"/>
        <end position="44"/>
    </location>
</feature>
<dbReference type="SMART" id="SM00318">
    <property type="entry name" value="SNc"/>
    <property type="match status" value="1"/>
</dbReference>
<feature type="domain" description="TNase-like" evidence="5">
    <location>
        <begin position="58"/>
        <end position="193"/>
    </location>
</feature>
<dbReference type="Proteomes" id="UP000034521">
    <property type="component" value="Unassembled WGS sequence"/>
</dbReference>
<keyword evidence="1" id="KW-0540">Nuclease</keyword>
<dbReference type="InterPro" id="IPR035437">
    <property type="entry name" value="SNase_OB-fold_sf"/>
</dbReference>
<dbReference type="PANTHER" id="PTHR12302:SF3">
    <property type="entry name" value="SERINE_THREONINE-PROTEIN KINASE 31"/>
    <property type="match status" value="1"/>
</dbReference>